<accession>C1GEB3</accession>
<dbReference type="RefSeq" id="XP_010760810.1">
    <property type="nucleotide sequence ID" value="XM_010762508.1"/>
</dbReference>
<sequence>MSRKLKVLVAQVGSIRIDSDRKEAKTALTTFFPRHILSTEEVERFFEKGDDIINSENVKRILRCGAIACKGREGD</sequence>
<proteinExistence type="predicted"/>
<dbReference type="HOGENOM" id="CLU_2671732_0_0_1"/>
<gene>
    <name evidence="1" type="ORF">PADG_05599</name>
</gene>
<keyword evidence="2" id="KW-1185">Reference proteome</keyword>
<protein>
    <submittedName>
        <fullName evidence="1">Uncharacterized protein</fullName>
    </submittedName>
</protein>
<dbReference type="KEGG" id="pbn:PADG_05599"/>
<evidence type="ECO:0000313" key="2">
    <source>
        <dbReference type="Proteomes" id="UP000001628"/>
    </source>
</evidence>
<dbReference type="VEuPathDB" id="FungiDB:PADG_05599"/>
<name>C1GEB3_PARBD</name>
<evidence type="ECO:0000313" key="1">
    <source>
        <dbReference type="EMBL" id="EEH49520.2"/>
    </source>
</evidence>
<organism evidence="1 2">
    <name type="scientific">Paracoccidioides brasiliensis (strain Pb18)</name>
    <dbReference type="NCBI Taxonomy" id="502780"/>
    <lineage>
        <taxon>Eukaryota</taxon>
        <taxon>Fungi</taxon>
        <taxon>Dikarya</taxon>
        <taxon>Ascomycota</taxon>
        <taxon>Pezizomycotina</taxon>
        <taxon>Eurotiomycetes</taxon>
        <taxon>Eurotiomycetidae</taxon>
        <taxon>Onygenales</taxon>
        <taxon>Ajellomycetaceae</taxon>
        <taxon>Paracoccidioides</taxon>
    </lineage>
</organism>
<dbReference type="AlphaFoldDB" id="C1GEB3"/>
<dbReference type="InParanoid" id="C1GEB3"/>
<dbReference type="GeneID" id="22584498"/>
<reference evidence="1 2" key="1">
    <citation type="journal article" date="2011" name="PLoS Genet.">
        <title>Comparative genomic analysis of human fungal pathogens causing paracoccidioidomycosis.</title>
        <authorList>
            <person name="Desjardins C.A."/>
            <person name="Champion M.D."/>
            <person name="Holder J.W."/>
            <person name="Muszewska A."/>
            <person name="Goldberg J."/>
            <person name="Bailao A.M."/>
            <person name="Brigido M.M."/>
            <person name="Ferreira M.E."/>
            <person name="Garcia A.M."/>
            <person name="Grynberg M."/>
            <person name="Gujja S."/>
            <person name="Heiman D.I."/>
            <person name="Henn M.R."/>
            <person name="Kodira C.D."/>
            <person name="Leon-Narvaez H."/>
            <person name="Longo L.V."/>
            <person name="Ma L.J."/>
            <person name="Malavazi I."/>
            <person name="Matsuo A.L."/>
            <person name="Morais F.V."/>
            <person name="Pereira M."/>
            <person name="Rodriguez-Brito S."/>
            <person name="Sakthikumar S."/>
            <person name="Salem-Izacc S.M."/>
            <person name="Sykes S.M."/>
            <person name="Teixeira M.M."/>
            <person name="Vallejo M.C."/>
            <person name="Walter M.E."/>
            <person name="Yandava C."/>
            <person name="Young S."/>
            <person name="Zeng Q."/>
            <person name="Zucker J."/>
            <person name="Felipe M.S."/>
            <person name="Goldman G.H."/>
            <person name="Haas B.J."/>
            <person name="McEwen J.G."/>
            <person name="Nino-Vega G."/>
            <person name="Puccia R."/>
            <person name="San-Blas G."/>
            <person name="Soares C.M."/>
            <person name="Birren B.W."/>
            <person name="Cuomo C.A."/>
        </authorList>
    </citation>
    <scope>NUCLEOTIDE SEQUENCE [LARGE SCALE GENOMIC DNA]</scope>
    <source>
        <strain evidence="1 2">Pb18</strain>
    </source>
</reference>
<dbReference type="Proteomes" id="UP000001628">
    <property type="component" value="Unassembled WGS sequence"/>
</dbReference>
<dbReference type="EMBL" id="KN275962">
    <property type="protein sequence ID" value="EEH49520.2"/>
    <property type="molecule type" value="Genomic_DNA"/>
</dbReference>